<keyword evidence="1" id="KW-0234">DNA repair</keyword>
<keyword evidence="1" id="KW-0233">DNA recombination</keyword>
<dbReference type="GO" id="GO:0046872">
    <property type="term" value="F:metal ion binding"/>
    <property type="evidence" value="ECO:0007669"/>
    <property type="project" value="UniProtKB-UniRule"/>
</dbReference>
<dbReference type="GO" id="GO:0008821">
    <property type="term" value="F:crossover junction DNA endonuclease activity"/>
    <property type="evidence" value="ECO:0007669"/>
    <property type="project" value="UniProtKB-UniRule"/>
</dbReference>
<dbReference type="InterPro" id="IPR033309">
    <property type="entry name" value="Mus81"/>
</dbReference>
<dbReference type="Proteomes" id="UP001209570">
    <property type="component" value="Unassembled WGS sequence"/>
</dbReference>
<comment type="caution">
    <text evidence="4">The sequence shown here is derived from an EMBL/GenBank/DDBJ whole genome shotgun (WGS) entry which is preliminary data.</text>
</comment>
<feature type="compositionally biased region" description="Pro residues" evidence="2">
    <location>
        <begin position="99"/>
        <end position="113"/>
    </location>
</feature>
<dbReference type="GO" id="GO:0006308">
    <property type="term" value="P:DNA catabolic process"/>
    <property type="evidence" value="ECO:0007669"/>
    <property type="project" value="UniProtKB-UniRule"/>
</dbReference>
<evidence type="ECO:0000313" key="5">
    <source>
        <dbReference type="Proteomes" id="UP001209570"/>
    </source>
</evidence>
<organism evidence="4 5">
    <name type="scientific">Pythium insidiosum</name>
    <name type="common">Pythiosis disease agent</name>
    <dbReference type="NCBI Taxonomy" id="114742"/>
    <lineage>
        <taxon>Eukaryota</taxon>
        <taxon>Sar</taxon>
        <taxon>Stramenopiles</taxon>
        <taxon>Oomycota</taxon>
        <taxon>Peronosporomycetes</taxon>
        <taxon>Pythiales</taxon>
        <taxon>Pythiaceae</taxon>
        <taxon>Pythium</taxon>
    </lineage>
</organism>
<dbReference type="InterPro" id="IPR027421">
    <property type="entry name" value="DNA_pol_lamdba_lyase_dom_sf"/>
</dbReference>
<dbReference type="GO" id="GO:0000712">
    <property type="term" value="P:resolution of meiotic recombination intermediates"/>
    <property type="evidence" value="ECO:0007669"/>
    <property type="project" value="TreeGrafter"/>
</dbReference>
<dbReference type="GO" id="GO:0031573">
    <property type="term" value="P:mitotic intra-S DNA damage checkpoint signaling"/>
    <property type="evidence" value="ECO:0007669"/>
    <property type="project" value="TreeGrafter"/>
</dbReference>
<evidence type="ECO:0000313" key="4">
    <source>
        <dbReference type="EMBL" id="KAJ0407153.1"/>
    </source>
</evidence>
<keyword evidence="5" id="KW-1185">Reference proteome</keyword>
<evidence type="ECO:0000256" key="2">
    <source>
        <dbReference type="SAM" id="MobiDB-lite"/>
    </source>
</evidence>
<evidence type="ECO:0000259" key="3">
    <source>
        <dbReference type="Pfam" id="PF14716"/>
    </source>
</evidence>
<accession>A0AAD5Q9E0</accession>
<comment type="subcellular location">
    <subcellularLocation>
        <location evidence="1">Nucleus</location>
    </subcellularLocation>
</comment>
<dbReference type="Gene3D" id="1.10.150.110">
    <property type="entry name" value="DNA polymerase beta, N-terminal domain-like"/>
    <property type="match status" value="1"/>
</dbReference>
<dbReference type="EC" id="3.1.22.-" evidence="1"/>
<feature type="compositionally biased region" description="Basic and acidic residues" evidence="2">
    <location>
        <begin position="124"/>
        <end position="137"/>
    </location>
</feature>
<keyword evidence="1" id="KW-0540">Nuclease</keyword>
<keyword evidence="1" id="KW-0255">Endonuclease</keyword>
<keyword evidence="1" id="KW-0227">DNA damage</keyword>
<dbReference type="EMBL" id="JAKCXM010000024">
    <property type="protein sequence ID" value="KAJ0407153.1"/>
    <property type="molecule type" value="Genomic_DNA"/>
</dbReference>
<reference evidence="4" key="1">
    <citation type="submission" date="2021-12" db="EMBL/GenBank/DDBJ databases">
        <title>Prjna785345.</title>
        <authorList>
            <person name="Rujirawat T."/>
            <person name="Krajaejun T."/>
        </authorList>
    </citation>
    <scope>NUCLEOTIDE SEQUENCE</scope>
    <source>
        <strain evidence="4">Pi057C3</strain>
    </source>
</reference>
<evidence type="ECO:0000256" key="1">
    <source>
        <dbReference type="RuleBase" id="RU369042"/>
    </source>
</evidence>
<dbReference type="PANTHER" id="PTHR13451">
    <property type="entry name" value="CLASS II CROSSOVER JUNCTION ENDONUCLEASE MUS81"/>
    <property type="match status" value="1"/>
</dbReference>
<feature type="compositionally biased region" description="Low complexity" evidence="2">
    <location>
        <begin position="114"/>
        <end position="123"/>
    </location>
</feature>
<dbReference type="InterPro" id="IPR042530">
    <property type="entry name" value="EME1/EME2_C"/>
</dbReference>
<dbReference type="SUPFAM" id="SSF47802">
    <property type="entry name" value="DNA polymerase beta, N-terminal domain-like"/>
    <property type="match status" value="1"/>
</dbReference>
<keyword evidence="1" id="KW-0460">Magnesium</keyword>
<dbReference type="PANTHER" id="PTHR13451:SF0">
    <property type="entry name" value="CROSSOVER JUNCTION ENDONUCLEASE MUS81"/>
    <property type="match status" value="1"/>
</dbReference>
<dbReference type="Gene3D" id="1.10.150.670">
    <property type="entry name" value="Crossover junction endonuclease EME1, DNA-binding domain"/>
    <property type="match status" value="1"/>
</dbReference>
<comment type="subunit">
    <text evidence="1">Interacts with EME1.</text>
</comment>
<dbReference type="Pfam" id="PF14716">
    <property type="entry name" value="HHH_8"/>
    <property type="match status" value="1"/>
</dbReference>
<feature type="region of interest" description="Disordered" evidence="2">
    <location>
        <begin position="86"/>
        <end position="139"/>
    </location>
</feature>
<dbReference type="GO" id="GO:0005634">
    <property type="term" value="C:nucleus"/>
    <property type="evidence" value="ECO:0007669"/>
    <property type="project" value="UniProtKB-SubCell"/>
</dbReference>
<protein>
    <recommendedName>
        <fullName evidence="1">Crossover junction endonuclease MUS81</fullName>
        <ecNumber evidence="1">3.1.22.-</ecNumber>
    </recommendedName>
</protein>
<dbReference type="GO" id="GO:0003677">
    <property type="term" value="F:DNA binding"/>
    <property type="evidence" value="ECO:0007669"/>
    <property type="project" value="UniProtKB-UniRule"/>
</dbReference>
<dbReference type="GO" id="GO:0048257">
    <property type="term" value="F:3'-flap endonuclease activity"/>
    <property type="evidence" value="ECO:0007669"/>
    <property type="project" value="TreeGrafter"/>
</dbReference>
<comment type="similarity">
    <text evidence="1">Belongs to the XPF family.</text>
</comment>
<dbReference type="InterPro" id="IPR010996">
    <property type="entry name" value="HHH_MUS81"/>
</dbReference>
<gene>
    <name evidence="4" type="ORF">P43SY_001111</name>
</gene>
<keyword evidence="1" id="KW-0378">Hydrolase</keyword>
<keyword evidence="1" id="KW-0479">Metal-binding</keyword>
<proteinExistence type="inferred from homology"/>
<dbReference type="GO" id="GO:0048476">
    <property type="term" value="C:Holliday junction resolvase complex"/>
    <property type="evidence" value="ECO:0007669"/>
    <property type="project" value="UniProtKB-UniRule"/>
</dbReference>
<feature type="domain" description="Crossover junction endonuclease MUS81-like HHH" evidence="3">
    <location>
        <begin position="22"/>
        <end position="87"/>
    </location>
</feature>
<comment type="function">
    <text evidence="1">Interacts with EME1 to form a DNA structure-specific endonuclease with substrate preference for branched DNA structures with a 5'-end at the branch nick. Typical substrates include 3'-flap structures, D-loops, replication forks and nicked Holliday junctions. May be required in mitosis for the processing of stalled or collapsed replication fork intermediates. May be required in meiosis for the repair of meiosis-specific double strand breaks subsequent to single-end invasion (SEI).</text>
</comment>
<keyword evidence="1" id="KW-0539">Nucleus</keyword>
<comment type="cofactor">
    <cofactor evidence="1">
        <name>Mg(2+)</name>
        <dbReference type="ChEBI" id="CHEBI:18420"/>
    </cofactor>
</comment>
<name>A0AAD5Q9E0_PYTIN</name>
<dbReference type="AlphaFoldDB" id="A0AAD5Q9E0"/>
<dbReference type="GO" id="GO:0000727">
    <property type="term" value="P:double-strand break repair via break-induced replication"/>
    <property type="evidence" value="ECO:0007669"/>
    <property type="project" value="UniProtKB-UniRule"/>
</dbReference>
<sequence>MADSTQSRKRKRSPHGCVNAANDGLVEELKKIRGRVRESSHLAANYGRAITSLQNHPDAITSAREAKQLKNIGNYIANQIQSILHKQQRACSHGGAGPTPRPTPPPTSTPTPTPTIVAAPTTDRPARPRPGAEREYAPAKGKRTCMRSLLFVLVLARCSGREAHWKAAEPWFVLQALGREKATSDDAAVTVELLMRSMQAAGYDGNLGKLRTCLASMATTYQVVRRTSAGGVFLSERGQRSLALCSAASSDAIAAPQRATAPIDAATNSQPIIHRSDSSCIVLSDTDGSNLSDAETVRAVESDDCDEWQGDDSGEFFVETESRLHDLSRPSDEWEIVLVLDHREILSRRNRDILERKLLENNVTCEHFERQFCAPLRTFAEFNAQFRKRTDFTVSELYQMMLMQVNGLSSARTVALATRYPTFQHLVTAIERQEAIQDLRYGDSQRRFGAKTHGFLSYLLRARDYEVDTPTHLMPQP</sequence>